<dbReference type="SUPFAM" id="SSF51905">
    <property type="entry name" value="FAD/NAD(P)-binding domain"/>
    <property type="match status" value="1"/>
</dbReference>
<name>A0A9W6J497_9HYPH</name>
<reference evidence="2" key="1">
    <citation type="journal article" date="2014" name="Int. J. Syst. Evol. Microbiol.">
        <title>Complete genome sequence of Corynebacterium casei LMG S-19264T (=DSM 44701T), isolated from a smear-ripened cheese.</title>
        <authorList>
            <consortium name="US DOE Joint Genome Institute (JGI-PGF)"/>
            <person name="Walter F."/>
            <person name="Albersmeier A."/>
            <person name="Kalinowski J."/>
            <person name="Ruckert C."/>
        </authorList>
    </citation>
    <scope>NUCLEOTIDE SEQUENCE</scope>
    <source>
        <strain evidence="2">VKM B-2347</strain>
    </source>
</reference>
<dbReference type="Gene3D" id="3.50.50.60">
    <property type="entry name" value="FAD/NAD(P)-binding domain"/>
    <property type="match status" value="2"/>
</dbReference>
<dbReference type="PANTHER" id="PTHR40254">
    <property type="entry name" value="BLR0577 PROTEIN"/>
    <property type="match status" value="1"/>
</dbReference>
<comment type="caution">
    <text evidence="2">The sequence shown here is derived from an EMBL/GenBank/DDBJ whole genome shotgun (WGS) entry which is preliminary data.</text>
</comment>
<keyword evidence="3" id="KW-1185">Reference proteome</keyword>
<dbReference type="PANTHER" id="PTHR40254:SF1">
    <property type="entry name" value="BLR0577 PROTEIN"/>
    <property type="match status" value="1"/>
</dbReference>
<evidence type="ECO:0000313" key="3">
    <source>
        <dbReference type="Proteomes" id="UP001143372"/>
    </source>
</evidence>
<reference evidence="2" key="2">
    <citation type="submission" date="2023-01" db="EMBL/GenBank/DDBJ databases">
        <authorList>
            <person name="Sun Q."/>
            <person name="Evtushenko L."/>
        </authorList>
    </citation>
    <scope>NUCLEOTIDE SEQUENCE</scope>
    <source>
        <strain evidence="2">VKM B-2347</strain>
    </source>
</reference>
<dbReference type="AlphaFoldDB" id="A0A9W6J497"/>
<gene>
    <name evidence="2" type="ORF">GCM10008179_26460</name>
</gene>
<dbReference type="PRINTS" id="PR00368">
    <property type="entry name" value="FADPNR"/>
</dbReference>
<dbReference type="EMBL" id="BSFI01000018">
    <property type="protein sequence ID" value="GLK69008.1"/>
    <property type="molecule type" value="Genomic_DNA"/>
</dbReference>
<evidence type="ECO:0000259" key="1">
    <source>
        <dbReference type="Pfam" id="PF13454"/>
    </source>
</evidence>
<dbReference type="InterPro" id="IPR052189">
    <property type="entry name" value="L-asp_N-monooxygenase_NS-form"/>
</dbReference>
<accession>A0A9W6J497</accession>
<proteinExistence type="predicted"/>
<dbReference type="InterPro" id="IPR036188">
    <property type="entry name" value="FAD/NAD-bd_sf"/>
</dbReference>
<protein>
    <recommendedName>
        <fullName evidence="1">FAD-dependent urate hydroxylase HpyO/Asp monooxygenase CreE-like FAD/NAD(P)-binding domain-containing protein</fullName>
    </recommendedName>
</protein>
<dbReference type="InterPro" id="IPR038732">
    <property type="entry name" value="HpyO/CreE_NAD-binding"/>
</dbReference>
<dbReference type="Pfam" id="PF13454">
    <property type="entry name" value="NAD_binding_9"/>
    <property type="match status" value="1"/>
</dbReference>
<dbReference type="Proteomes" id="UP001143372">
    <property type="component" value="Unassembled WGS sequence"/>
</dbReference>
<sequence length="485" mass="53557">MIAVGPNHRHSEYFMVAEQPNLRSIVIVGGGLSGVLLALRAIENPGNRVVLIERSSALGRGVAYGACDHAHLLNVPVFRMEVGLTPTFEHWLRANRPHELNTEDGELRDSFVTRRSFGDYIEEIVEHNVAAGRLKRLRGEVVEIGREETPYALLKDGRVLKGDQVVLATGNLPPKTPRFIDEGGVLDSPVFIPDPWDVHRDRLPAGDGRVLLIGAGLTMVDVALRLVRNGHTGPITALSRHGLLPSRHAHGGEWRNAFHDRPLPPLQAFRLLRRETREAAAQGVPWQRVIDAVRPSLASIWISWDSADRRRFLRHCRTIWDVRRHRMPTAVATQIEALVKAGALDLRAGRIQKVDRAGDGAIVTLRPRGARDSVQIEVDAIINCTGPRSSFDDMNEPAFVKLKELGLLVADELGLGVRTFGCAVVDRYSIPSDWLFAIGPLTRPEWWEITAVPEISAQSYYLAGGLGLSGQNSLLRNFVDLGAGI</sequence>
<feature type="domain" description="FAD-dependent urate hydroxylase HpyO/Asp monooxygenase CreE-like FAD/NAD(P)-binding" evidence="1">
    <location>
        <begin position="26"/>
        <end position="171"/>
    </location>
</feature>
<evidence type="ECO:0000313" key="2">
    <source>
        <dbReference type="EMBL" id="GLK69008.1"/>
    </source>
</evidence>
<organism evidence="2 3">
    <name type="scientific">Hansschlegelia plantiphila</name>
    <dbReference type="NCBI Taxonomy" id="374655"/>
    <lineage>
        <taxon>Bacteria</taxon>
        <taxon>Pseudomonadati</taxon>
        <taxon>Pseudomonadota</taxon>
        <taxon>Alphaproteobacteria</taxon>
        <taxon>Hyphomicrobiales</taxon>
        <taxon>Methylopilaceae</taxon>
        <taxon>Hansschlegelia</taxon>
    </lineage>
</organism>